<accession>W0DXH8</accession>
<dbReference type="KEGG" id="tao:THIAE_09670"/>
<gene>
    <name evidence="2" type="ORF">THIAE_09670</name>
</gene>
<dbReference type="EMBL" id="CP007030">
    <property type="protein sequence ID" value="AHF01983.1"/>
    <property type="molecule type" value="Genomic_DNA"/>
</dbReference>
<dbReference type="eggNOG" id="COG4933">
    <property type="taxonomic scope" value="Bacteria"/>
</dbReference>
<dbReference type="OrthoDB" id="9800495at2"/>
<proteinExistence type="predicted"/>
<organism evidence="2 3">
    <name type="scientific">Thiomicrospira aerophila AL3</name>
    <dbReference type="NCBI Taxonomy" id="717772"/>
    <lineage>
        <taxon>Bacteria</taxon>
        <taxon>Pseudomonadati</taxon>
        <taxon>Pseudomonadota</taxon>
        <taxon>Gammaproteobacteria</taxon>
        <taxon>Thiotrichales</taxon>
        <taxon>Piscirickettsiaceae</taxon>
        <taxon>Thiomicrospira</taxon>
    </lineage>
</organism>
<feature type="domain" description="ASCH" evidence="1">
    <location>
        <begin position="5"/>
        <end position="99"/>
    </location>
</feature>
<dbReference type="InterPro" id="IPR007374">
    <property type="entry name" value="ASCH_domain"/>
</dbReference>
<sequence length="125" mass="14449">MKVLLSIKPQFAEKILTGEKQFEFRKAIFRNNCVTSVVIYASSPLQKVIGEFDISKIYEMEPDALWKETADHSGISKEYFDKYFQGKMKGFAIKVGKMTKYPTPLNLEDLGIRTPPQSFCYVRKH</sequence>
<dbReference type="Gene3D" id="2.30.130.30">
    <property type="entry name" value="Hypothetical protein"/>
    <property type="match status" value="1"/>
</dbReference>
<dbReference type="AlphaFoldDB" id="W0DXH8"/>
<protein>
    <recommendedName>
        <fullName evidence="1">ASCH domain-containing protein</fullName>
    </recommendedName>
</protein>
<keyword evidence="3" id="KW-1185">Reference proteome</keyword>
<dbReference type="STRING" id="717772.THIAE_09670"/>
<dbReference type="SMART" id="SM01022">
    <property type="entry name" value="ASCH"/>
    <property type="match status" value="1"/>
</dbReference>
<dbReference type="HOGENOM" id="CLU_135561_1_0_6"/>
<evidence type="ECO:0000313" key="3">
    <source>
        <dbReference type="Proteomes" id="UP000005380"/>
    </source>
</evidence>
<dbReference type="InParanoid" id="W0DXH8"/>
<dbReference type="SUPFAM" id="SSF88697">
    <property type="entry name" value="PUA domain-like"/>
    <property type="match status" value="1"/>
</dbReference>
<name>W0DXH8_9GAMM</name>
<dbReference type="RefSeq" id="WP_006460222.1">
    <property type="nucleotide sequence ID" value="NZ_CP007030.1"/>
</dbReference>
<evidence type="ECO:0000259" key="1">
    <source>
        <dbReference type="SMART" id="SM01022"/>
    </source>
</evidence>
<dbReference type="Proteomes" id="UP000005380">
    <property type="component" value="Chromosome"/>
</dbReference>
<reference evidence="2 3" key="1">
    <citation type="submission" date="2013-12" db="EMBL/GenBank/DDBJ databases">
        <authorList>
            <consortium name="DOE Joint Genome Institute"/>
            <person name="Kappler U."/>
            <person name="Huntemann M."/>
            <person name="Han J."/>
            <person name="Chen A."/>
            <person name="Kyrpides N."/>
            <person name="Mavromatis K."/>
            <person name="Markowitz V."/>
            <person name="Palaniappan K."/>
            <person name="Ivanova N."/>
            <person name="Schaumberg A."/>
            <person name="Pati A."/>
            <person name="Liolios K."/>
            <person name="Nordberg H.P."/>
            <person name="Cantor M.N."/>
            <person name="Hua S.X."/>
            <person name="Woyke T."/>
        </authorList>
    </citation>
    <scope>NUCLEOTIDE SEQUENCE [LARGE SCALE GENOMIC DNA]</scope>
    <source>
        <strain evidence="3">AL2</strain>
    </source>
</reference>
<evidence type="ECO:0000313" key="2">
    <source>
        <dbReference type="EMBL" id="AHF01983.1"/>
    </source>
</evidence>
<dbReference type="InterPro" id="IPR015947">
    <property type="entry name" value="PUA-like_sf"/>
</dbReference>